<organism evidence="1">
    <name type="scientific">mine drainage metagenome</name>
    <dbReference type="NCBI Taxonomy" id="410659"/>
    <lineage>
        <taxon>unclassified sequences</taxon>
        <taxon>metagenomes</taxon>
        <taxon>ecological metagenomes</taxon>
    </lineage>
</organism>
<gene>
    <name evidence="1" type="ORF">GALL_523110</name>
</gene>
<proteinExistence type="predicted"/>
<dbReference type="AlphaFoldDB" id="A0A1J5PRB5"/>
<reference evidence="1" key="1">
    <citation type="submission" date="2016-10" db="EMBL/GenBank/DDBJ databases">
        <title>Sequence of Gallionella enrichment culture.</title>
        <authorList>
            <person name="Poehlein A."/>
            <person name="Muehling M."/>
            <person name="Daniel R."/>
        </authorList>
    </citation>
    <scope>NUCLEOTIDE SEQUENCE</scope>
</reference>
<name>A0A1J5PRB5_9ZZZZ</name>
<evidence type="ECO:0008006" key="2">
    <source>
        <dbReference type="Google" id="ProtNLM"/>
    </source>
</evidence>
<comment type="caution">
    <text evidence="1">The sequence shown here is derived from an EMBL/GenBank/DDBJ whole genome shotgun (WGS) entry which is preliminary data.</text>
</comment>
<accession>A0A1J5PRB5</accession>
<dbReference type="EMBL" id="MLJW01006821">
    <property type="protein sequence ID" value="OIQ66125.1"/>
    <property type="molecule type" value="Genomic_DNA"/>
</dbReference>
<protein>
    <recommendedName>
        <fullName evidence="2">Porin domain-containing protein</fullName>
    </recommendedName>
</protein>
<evidence type="ECO:0000313" key="1">
    <source>
        <dbReference type="EMBL" id="OIQ66125.1"/>
    </source>
</evidence>
<sequence length="100" mass="10476">MNFTGAYYRVNQNSYMADGVACTAGGASKLFCAGIFDQASFLADYIVTKHLDVYAGITYGKVQNGLASAFPGTPGAKFGFAGTGTSVDTTSMMTGFRIKI</sequence>